<name>A0A443SVF1_9ACAR</name>
<organism evidence="5 6">
    <name type="scientific">Leptotrombidium deliense</name>
    <dbReference type="NCBI Taxonomy" id="299467"/>
    <lineage>
        <taxon>Eukaryota</taxon>
        <taxon>Metazoa</taxon>
        <taxon>Ecdysozoa</taxon>
        <taxon>Arthropoda</taxon>
        <taxon>Chelicerata</taxon>
        <taxon>Arachnida</taxon>
        <taxon>Acari</taxon>
        <taxon>Acariformes</taxon>
        <taxon>Trombidiformes</taxon>
        <taxon>Prostigmata</taxon>
        <taxon>Anystina</taxon>
        <taxon>Parasitengona</taxon>
        <taxon>Trombiculoidea</taxon>
        <taxon>Trombiculidae</taxon>
        <taxon>Leptotrombidium</taxon>
    </lineage>
</organism>
<dbReference type="Proteomes" id="UP000288716">
    <property type="component" value="Unassembled WGS sequence"/>
</dbReference>
<accession>A0A443SVF1</accession>
<dbReference type="STRING" id="299467.A0A443SVF1"/>
<evidence type="ECO:0000256" key="2">
    <source>
        <dbReference type="ARBA" id="ARBA00020243"/>
    </source>
</evidence>
<dbReference type="InterPro" id="IPR045057">
    <property type="entry name" value="Gcn5-rel_NAT"/>
</dbReference>
<dbReference type="PANTHER" id="PTHR31435:SF9">
    <property type="entry name" value="PROTEIN NATD1"/>
    <property type="match status" value="1"/>
</dbReference>
<dbReference type="OrthoDB" id="74247at2759"/>
<dbReference type="VEuPathDB" id="VectorBase:LDEU000556"/>
<keyword evidence="6" id="KW-1185">Reference proteome</keyword>
<evidence type="ECO:0000313" key="6">
    <source>
        <dbReference type="Proteomes" id="UP000288716"/>
    </source>
</evidence>
<evidence type="ECO:0000313" key="5">
    <source>
        <dbReference type="EMBL" id="RWS31484.1"/>
    </source>
</evidence>
<feature type="non-terminal residue" evidence="5">
    <location>
        <position position="1"/>
    </location>
</feature>
<evidence type="ECO:0000256" key="3">
    <source>
        <dbReference type="ARBA" id="ARBA00031876"/>
    </source>
</evidence>
<comment type="similarity">
    <text evidence="1">Belongs to the NATD1 family.</text>
</comment>
<evidence type="ECO:0000256" key="1">
    <source>
        <dbReference type="ARBA" id="ARBA00006233"/>
    </source>
</evidence>
<dbReference type="PANTHER" id="PTHR31435">
    <property type="entry name" value="PROTEIN NATD1"/>
    <property type="match status" value="1"/>
</dbReference>
<reference evidence="5 6" key="1">
    <citation type="journal article" date="2018" name="Gigascience">
        <title>Genomes of trombidid mites reveal novel predicted allergens and laterally-transferred genes associated with secondary metabolism.</title>
        <authorList>
            <person name="Dong X."/>
            <person name="Chaisiri K."/>
            <person name="Xia D."/>
            <person name="Armstrong S.D."/>
            <person name="Fang Y."/>
            <person name="Donnelly M.J."/>
            <person name="Kadowaki T."/>
            <person name="McGarry J.W."/>
            <person name="Darby A.C."/>
            <person name="Makepeace B.L."/>
        </authorList>
    </citation>
    <scope>NUCLEOTIDE SEQUENCE [LARGE SCALE GENOMIC DNA]</scope>
    <source>
        <strain evidence="5">UoL-UT</strain>
    </source>
</reference>
<proteinExistence type="inferred from homology"/>
<dbReference type="InterPro" id="IPR031165">
    <property type="entry name" value="GNAT_YJDJ"/>
</dbReference>
<dbReference type="EMBL" id="NCKV01000150">
    <property type="protein sequence ID" value="RWS31484.1"/>
    <property type="molecule type" value="Genomic_DNA"/>
</dbReference>
<dbReference type="InterPro" id="IPR016181">
    <property type="entry name" value="Acyl_CoA_acyltransferase"/>
</dbReference>
<sequence>TVNPKISAQRMAAFSTEALKVLHNEKNKEFYINLGKAKAFLSYEYVNKATVDLQHTQVPVELQGKGIAKVLAKKAFDFVVDNNLQMKVTCTYLQKYLKENPNEMYSKRVVQ</sequence>
<evidence type="ECO:0000259" key="4">
    <source>
        <dbReference type="PROSITE" id="PS51729"/>
    </source>
</evidence>
<dbReference type="PROSITE" id="PS51729">
    <property type="entry name" value="GNAT_YJDJ"/>
    <property type="match status" value="1"/>
</dbReference>
<dbReference type="AlphaFoldDB" id="A0A443SVF1"/>
<protein>
    <recommendedName>
        <fullName evidence="2">Protein NATD1</fullName>
    </recommendedName>
    <alternativeName>
        <fullName evidence="3">N-acetyltransferase domain-containing protein 1</fullName>
    </alternativeName>
</protein>
<comment type="caution">
    <text evidence="5">The sequence shown here is derived from an EMBL/GenBank/DDBJ whole genome shotgun (WGS) entry which is preliminary data.</text>
</comment>
<dbReference type="SUPFAM" id="SSF55729">
    <property type="entry name" value="Acyl-CoA N-acyltransferases (Nat)"/>
    <property type="match status" value="1"/>
</dbReference>
<dbReference type="Gene3D" id="3.40.630.30">
    <property type="match status" value="1"/>
</dbReference>
<gene>
    <name evidence="5" type="ORF">B4U80_04399</name>
</gene>
<feature type="domain" description="N-acetyltransferase" evidence="4">
    <location>
        <begin position="22"/>
        <end position="110"/>
    </location>
</feature>
<dbReference type="Pfam" id="PF14542">
    <property type="entry name" value="Acetyltransf_CG"/>
    <property type="match status" value="1"/>
</dbReference>